<reference evidence="1 2" key="1">
    <citation type="submission" date="2019-06" db="EMBL/GenBank/DDBJ databases">
        <title>Quisquiliibacterium sp. nov., isolated from a maize field.</title>
        <authorList>
            <person name="Lin S.-Y."/>
            <person name="Tsai C.-F."/>
            <person name="Young C.-C."/>
        </authorList>
    </citation>
    <scope>NUCLEOTIDE SEQUENCE [LARGE SCALE GENOMIC DNA]</scope>
    <source>
        <strain evidence="1 2">CC-CFT501</strain>
    </source>
</reference>
<dbReference type="EMBL" id="VDUY01000005">
    <property type="protein sequence ID" value="TXL64782.1"/>
    <property type="molecule type" value="Genomic_DNA"/>
</dbReference>
<dbReference type="RefSeq" id="WP_147705031.1">
    <property type="nucleotide sequence ID" value="NZ_VDUY01000005.1"/>
</dbReference>
<keyword evidence="2" id="KW-1185">Reference proteome</keyword>
<evidence type="ECO:0000313" key="1">
    <source>
        <dbReference type="EMBL" id="TXL64782.1"/>
    </source>
</evidence>
<dbReference type="Proteomes" id="UP000321548">
    <property type="component" value="Unassembled WGS sequence"/>
</dbReference>
<organism evidence="1 2">
    <name type="scientific">Zeimonas arvi</name>
    <dbReference type="NCBI Taxonomy" id="2498847"/>
    <lineage>
        <taxon>Bacteria</taxon>
        <taxon>Pseudomonadati</taxon>
        <taxon>Pseudomonadota</taxon>
        <taxon>Betaproteobacteria</taxon>
        <taxon>Burkholderiales</taxon>
        <taxon>Burkholderiaceae</taxon>
        <taxon>Zeimonas</taxon>
    </lineage>
</organism>
<gene>
    <name evidence="1" type="ORF">FHP08_13690</name>
</gene>
<proteinExistence type="predicted"/>
<accession>A0A5C8NUK3</accession>
<dbReference type="AlphaFoldDB" id="A0A5C8NUK3"/>
<protein>
    <submittedName>
        <fullName evidence="1">Uncharacterized protein</fullName>
    </submittedName>
</protein>
<sequence>MTQHESIQADAYPIDAELRDDGTGGPELAWLARSYGDSPRALVFRNPSSDWRLFVVTLPLASRLSLMANPVFAQLTRAWGLNVRFVGVDRDGLAYDFRALLSDRTLALLVELLARRESGETPGEAPDGSRGERTLDVLFEALAREMLTVLERRHEDWHRHLARELRLEPALAGNLFDHGGRYPDFLAALRGALRKGLIEVEFYGRALRSIDLREAAVDARIAALIESSLDPVSLAKLARTGAGRHLGCYNWLRIEPARAAHRAHMLASLPAFADFFADSLLAPEHSASAGFDLKPLAARSQSAHSLHWAGVLRRAIDAGQDRAAIEAIAQRFAVGDNVIRRIWRERPAALGQPPTWHLAQVLRRLHALGERDWPATETAWRTLLAQAVPAEAL</sequence>
<comment type="caution">
    <text evidence="1">The sequence shown here is derived from an EMBL/GenBank/DDBJ whole genome shotgun (WGS) entry which is preliminary data.</text>
</comment>
<evidence type="ECO:0000313" key="2">
    <source>
        <dbReference type="Proteomes" id="UP000321548"/>
    </source>
</evidence>
<name>A0A5C8NUK3_9BURK</name>